<dbReference type="EMBL" id="JBDJAW010000020">
    <property type="protein sequence ID" value="MEN3538147.1"/>
    <property type="molecule type" value="Genomic_DNA"/>
</dbReference>
<accession>A0ABV0AS91</accession>
<protein>
    <submittedName>
        <fullName evidence="2">Uncharacterized protein</fullName>
    </submittedName>
</protein>
<gene>
    <name evidence="2" type="ORF">AAH991_23730</name>
</gene>
<organism evidence="2 3">
    <name type="scientific">Microbispora maris</name>
    <dbReference type="NCBI Taxonomy" id="3144104"/>
    <lineage>
        <taxon>Bacteria</taxon>
        <taxon>Bacillati</taxon>
        <taxon>Actinomycetota</taxon>
        <taxon>Actinomycetes</taxon>
        <taxon>Streptosporangiales</taxon>
        <taxon>Streptosporangiaceae</taxon>
        <taxon>Microbispora</taxon>
    </lineage>
</organism>
<sequence>MRGIARRARRRREDGARLRRSPREMWVNGLFTVVSALIVTLGTMSTPLLSSDNTEPHGHRAGCGAHCAHDGPPHGRCSLPGRHTGGPPDGRKDAADPSIGDALHFAVAC</sequence>
<dbReference type="Proteomes" id="UP001447516">
    <property type="component" value="Unassembled WGS sequence"/>
</dbReference>
<dbReference type="RefSeq" id="WP_346228098.1">
    <property type="nucleotide sequence ID" value="NZ_JBDJAW010000020.1"/>
</dbReference>
<evidence type="ECO:0000256" key="1">
    <source>
        <dbReference type="SAM" id="MobiDB-lite"/>
    </source>
</evidence>
<proteinExistence type="predicted"/>
<name>A0ABV0AS91_9ACTN</name>
<feature type="region of interest" description="Disordered" evidence="1">
    <location>
        <begin position="70"/>
        <end position="97"/>
    </location>
</feature>
<comment type="caution">
    <text evidence="2">The sequence shown here is derived from an EMBL/GenBank/DDBJ whole genome shotgun (WGS) entry which is preliminary data.</text>
</comment>
<evidence type="ECO:0000313" key="2">
    <source>
        <dbReference type="EMBL" id="MEN3538147.1"/>
    </source>
</evidence>
<evidence type="ECO:0000313" key="3">
    <source>
        <dbReference type="Proteomes" id="UP001447516"/>
    </source>
</evidence>
<reference evidence="2 3" key="1">
    <citation type="submission" date="2024-05" db="EMBL/GenBank/DDBJ databases">
        <title>Microbispora sp.ZYX-F-249.</title>
        <authorList>
            <person name="Xie H."/>
        </authorList>
    </citation>
    <scope>NUCLEOTIDE SEQUENCE [LARGE SCALE GENOMIC DNA]</scope>
    <source>
        <strain evidence="2 3">ZYX-F-249</strain>
    </source>
</reference>
<keyword evidence="3" id="KW-1185">Reference proteome</keyword>